<accession>A0A944DFK1</accession>
<sequence length="234" mass="26327">MKYTSILFIVLLVGCATHPRQTGHVVSTEEAVAHLHAQTCCADIRDLPTLPINEVGASFDFKVTATGKPIGISKGAAYGRLLTLPEDGRTYHFKIESFSSKIENRRQLFAPIVVVLNDDYSVSRVSSMPMLRVDDENPIWQEREHVTLFVKVNRKTRPHERRILITTDPGAYGKYLALRRIQGPEGPIYYVTKLTAEPTSTLLPHPIQASPEGELRLTNLSSVMSKPFDHWIMF</sequence>
<protein>
    <submittedName>
        <fullName evidence="1">Uncharacterized protein</fullName>
    </submittedName>
</protein>
<name>A0A944DFK1_DENI1</name>
<dbReference type="AlphaFoldDB" id="A0A944DFK1"/>
<gene>
    <name evidence="1" type="ORF">I8J34_19865</name>
</gene>
<evidence type="ECO:0000313" key="2">
    <source>
        <dbReference type="Proteomes" id="UP000694660"/>
    </source>
</evidence>
<organism evidence="1 2">
    <name type="scientific">Denitromonas iodatirespirans</name>
    <dbReference type="NCBI Taxonomy" id="2795389"/>
    <lineage>
        <taxon>Bacteria</taxon>
        <taxon>Pseudomonadati</taxon>
        <taxon>Pseudomonadota</taxon>
        <taxon>Betaproteobacteria</taxon>
        <taxon>Rhodocyclales</taxon>
        <taxon>Zoogloeaceae</taxon>
        <taxon>Denitromonas</taxon>
    </lineage>
</organism>
<dbReference type="RefSeq" id="WP_214363381.1">
    <property type="nucleotide sequence ID" value="NZ_JAEKFT010000030.1"/>
</dbReference>
<evidence type="ECO:0000313" key="1">
    <source>
        <dbReference type="EMBL" id="MBT0963448.1"/>
    </source>
</evidence>
<dbReference type="Proteomes" id="UP000694660">
    <property type="component" value="Unassembled WGS sequence"/>
</dbReference>
<dbReference type="PROSITE" id="PS51257">
    <property type="entry name" value="PROKAR_LIPOPROTEIN"/>
    <property type="match status" value="1"/>
</dbReference>
<keyword evidence="2" id="KW-1185">Reference proteome</keyword>
<reference evidence="2" key="1">
    <citation type="journal article" date="2022" name="ISME J.">
        <title>Genetic and phylogenetic analysis of dissimilatory iodate-reducing bacteria identifies potential niches across the world's oceans.</title>
        <authorList>
            <person name="Reyes-Umana V."/>
            <person name="Henning Z."/>
            <person name="Lee K."/>
            <person name="Barnum T.P."/>
            <person name="Coates J.D."/>
        </authorList>
    </citation>
    <scope>NUCLEOTIDE SEQUENCE [LARGE SCALE GENOMIC DNA]</scope>
    <source>
        <strain evidence="2">IR12</strain>
    </source>
</reference>
<comment type="caution">
    <text evidence="1">The sequence shown here is derived from an EMBL/GenBank/DDBJ whole genome shotgun (WGS) entry which is preliminary data.</text>
</comment>
<dbReference type="EMBL" id="JAEKFT010000030">
    <property type="protein sequence ID" value="MBT0963448.1"/>
    <property type="molecule type" value="Genomic_DNA"/>
</dbReference>
<proteinExistence type="predicted"/>